<evidence type="ECO:0000313" key="1">
    <source>
        <dbReference type="EMBL" id="MDQ0177134.1"/>
    </source>
</evidence>
<accession>A0ABT9WV90</accession>
<comment type="caution">
    <text evidence="1">The sequence shown here is derived from an EMBL/GenBank/DDBJ whole genome shotgun (WGS) entry which is preliminary data.</text>
</comment>
<reference evidence="1 2" key="1">
    <citation type="submission" date="2023-07" db="EMBL/GenBank/DDBJ databases">
        <title>Genomic Encyclopedia of Type Strains, Phase IV (KMG-IV): sequencing the most valuable type-strain genomes for metagenomic binning, comparative biology and taxonomic classification.</title>
        <authorList>
            <person name="Goeker M."/>
        </authorList>
    </citation>
    <scope>NUCLEOTIDE SEQUENCE [LARGE SCALE GENOMIC DNA]</scope>
    <source>
        <strain evidence="1 2">DSM 23837</strain>
    </source>
</reference>
<dbReference type="Proteomes" id="UP001223586">
    <property type="component" value="Unassembled WGS sequence"/>
</dbReference>
<gene>
    <name evidence="1" type="ORF">J2S08_003013</name>
</gene>
<evidence type="ECO:0008006" key="3">
    <source>
        <dbReference type="Google" id="ProtNLM"/>
    </source>
</evidence>
<proteinExistence type="predicted"/>
<dbReference type="EMBL" id="JAUSTT010000019">
    <property type="protein sequence ID" value="MDQ0177134.1"/>
    <property type="molecule type" value="Genomic_DNA"/>
</dbReference>
<keyword evidence="2" id="KW-1185">Reference proteome</keyword>
<evidence type="ECO:0000313" key="2">
    <source>
        <dbReference type="Proteomes" id="UP001223586"/>
    </source>
</evidence>
<dbReference type="RefSeq" id="WP_307230874.1">
    <property type="nucleotide sequence ID" value="NZ_JAUSTT010000019.1"/>
</dbReference>
<name>A0ABT9WV90_9BACI</name>
<protein>
    <recommendedName>
        <fullName evidence="3">Trigger factor</fullName>
    </recommendedName>
</protein>
<organism evidence="1 2">
    <name type="scientific">Bacillus chungangensis</name>
    <dbReference type="NCBI Taxonomy" id="587633"/>
    <lineage>
        <taxon>Bacteria</taxon>
        <taxon>Bacillati</taxon>
        <taxon>Bacillota</taxon>
        <taxon>Bacilli</taxon>
        <taxon>Bacillales</taxon>
        <taxon>Bacillaceae</taxon>
        <taxon>Bacillus</taxon>
    </lineage>
</organism>
<sequence length="303" mass="35422">MSETQLEQQQVKGKVLTYANYELFITGEDGKRYRVSLHDFTDEQIIDMRLKEGAEIVVKGKVLDSEAFFDSFEAYKRQLPKEITNDDLAKVKNLHKELKELEKLAFTEIIGENKYVDADSKNEEKMNRYFEVEHEISEVLASYPKAEPEKFFPPDKTKDIDYKQTFEEFLEVTGLQIPDEDKAALKKLHEEGMAKHDKNKSNANHMDEFFEALKPYYAEARVASFEDDIKKYSVEKDDIAKLEPLYKEVVELTKKKDYDAAVKKWEEIYQITEPYAVEFYKMNHFKGQQVEVNGKEQKAGTKA</sequence>